<evidence type="ECO:0000256" key="1">
    <source>
        <dbReference type="ARBA" id="ARBA00010759"/>
    </source>
</evidence>
<comment type="cofactor">
    <cofactor evidence="2">
        <name>Fe(2+)</name>
        <dbReference type="ChEBI" id="CHEBI:29033"/>
    </cofactor>
    <text evidence="2">Binds 1 Fe(2+) ion.</text>
</comment>
<dbReference type="Gene3D" id="3.90.45.10">
    <property type="entry name" value="Peptide deformylase"/>
    <property type="match status" value="1"/>
</dbReference>
<reference evidence="4" key="1">
    <citation type="submission" date="2017-05" db="EMBL/GenBank/DDBJ databases">
        <title>The Genome Sequence of EEnterococcus faecalis 9F2_4866.</title>
        <authorList>
            <consortium name="The Broad Institute Genomics Platform"/>
            <consortium name="The Broad Institute Genomic Center for Infectious Diseases"/>
            <person name="Earl A."/>
            <person name="Manson A."/>
            <person name="Schwartman J."/>
            <person name="Gilmore M."/>
            <person name="Abouelleil A."/>
            <person name="Cao P."/>
            <person name="Chapman S."/>
            <person name="Cusick C."/>
            <person name="Shea T."/>
            <person name="Young S."/>
            <person name="Neafsey D."/>
            <person name="Nusbaum C."/>
            <person name="Birren B."/>
        </authorList>
    </citation>
    <scope>NUCLEOTIDE SEQUENCE [LARGE SCALE GENOMIC DNA]</scope>
    <source>
        <strain evidence="4">12C11_DIV0727</strain>
    </source>
</reference>
<proteinExistence type="inferred from homology"/>
<feature type="binding site" evidence="2">
    <location>
        <position position="98"/>
    </location>
    <ligand>
        <name>Fe cation</name>
        <dbReference type="ChEBI" id="CHEBI:24875"/>
    </ligand>
</feature>
<dbReference type="Proteomes" id="UP000195080">
    <property type="component" value="Chromosome"/>
</dbReference>
<feature type="active site" evidence="2">
    <location>
        <position position="141"/>
    </location>
</feature>
<dbReference type="NCBIfam" id="NF001159">
    <property type="entry name" value="PRK00150.1-3"/>
    <property type="match status" value="1"/>
</dbReference>
<accession>A0ABZ2T6F0</accession>
<keyword evidence="2" id="KW-0479">Metal-binding</keyword>
<organism evidence="3 4">
    <name type="scientific">Candidatus Enterococcus lemimoniae</name>
    <dbReference type="NCBI Taxonomy" id="1834167"/>
    <lineage>
        <taxon>Bacteria</taxon>
        <taxon>Bacillati</taxon>
        <taxon>Bacillota</taxon>
        <taxon>Bacilli</taxon>
        <taxon>Lactobacillales</taxon>
        <taxon>Enterococcaceae</taxon>
        <taxon>Enterococcus</taxon>
    </lineage>
</organism>
<dbReference type="PANTHER" id="PTHR10458">
    <property type="entry name" value="PEPTIDE DEFORMYLASE"/>
    <property type="match status" value="1"/>
</dbReference>
<dbReference type="EC" id="3.5.1.88" evidence="2"/>
<dbReference type="Pfam" id="PF01327">
    <property type="entry name" value="Pep_deformylase"/>
    <property type="match status" value="1"/>
</dbReference>
<evidence type="ECO:0000256" key="2">
    <source>
        <dbReference type="HAMAP-Rule" id="MF_00163"/>
    </source>
</evidence>
<comment type="function">
    <text evidence="2">Removes the formyl group from the N-terminal Met of newly synthesized proteins. Requires at least a dipeptide for an efficient rate of reaction. N-terminal L-methionine is a prerequisite for activity but the enzyme has broad specificity at other positions.</text>
</comment>
<comment type="similarity">
    <text evidence="1 2">Belongs to the polypeptide deformylase family.</text>
</comment>
<keyword evidence="4" id="KW-1185">Reference proteome</keyword>
<dbReference type="EMBL" id="CP147248">
    <property type="protein sequence ID" value="WYJ86950.1"/>
    <property type="molecule type" value="Genomic_DNA"/>
</dbReference>
<name>A0ABZ2T6F0_9ENTE</name>
<dbReference type="InterPro" id="IPR036821">
    <property type="entry name" value="Peptide_deformylase_sf"/>
</dbReference>
<evidence type="ECO:0000313" key="3">
    <source>
        <dbReference type="EMBL" id="WYJ86950.1"/>
    </source>
</evidence>
<dbReference type="CDD" id="cd00487">
    <property type="entry name" value="Pep_deformylase"/>
    <property type="match status" value="1"/>
</dbReference>
<dbReference type="NCBIfam" id="TIGR00079">
    <property type="entry name" value="pept_deformyl"/>
    <property type="match status" value="1"/>
</dbReference>
<keyword evidence="2" id="KW-0648">Protein biosynthesis</keyword>
<dbReference type="PANTHER" id="PTHR10458:SF22">
    <property type="entry name" value="PEPTIDE DEFORMYLASE"/>
    <property type="match status" value="1"/>
</dbReference>
<dbReference type="InterPro" id="IPR023635">
    <property type="entry name" value="Peptide_deformylase"/>
</dbReference>
<dbReference type="SUPFAM" id="SSF56420">
    <property type="entry name" value="Peptide deformylase"/>
    <property type="match status" value="1"/>
</dbReference>
<dbReference type="HAMAP" id="MF_00163">
    <property type="entry name" value="Pep_deformylase"/>
    <property type="match status" value="1"/>
</dbReference>
<feature type="binding site" evidence="2">
    <location>
        <position position="140"/>
    </location>
    <ligand>
        <name>Fe cation</name>
        <dbReference type="ChEBI" id="CHEBI:24875"/>
    </ligand>
</feature>
<dbReference type="PIRSF" id="PIRSF004749">
    <property type="entry name" value="Pep_def"/>
    <property type="match status" value="1"/>
</dbReference>
<dbReference type="PRINTS" id="PR01576">
    <property type="entry name" value="PDEFORMYLASE"/>
</dbReference>
<comment type="catalytic activity">
    <reaction evidence="2">
        <text>N-terminal N-formyl-L-methionyl-[peptide] + H2O = N-terminal L-methionyl-[peptide] + formate</text>
        <dbReference type="Rhea" id="RHEA:24420"/>
        <dbReference type="Rhea" id="RHEA-COMP:10639"/>
        <dbReference type="Rhea" id="RHEA-COMP:10640"/>
        <dbReference type="ChEBI" id="CHEBI:15377"/>
        <dbReference type="ChEBI" id="CHEBI:15740"/>
        <dbReference type="ChEBI" id="CHEBI:49298"/>
        <dbReference type="ChEBI" id="CHEBI:64731"/>
        <dbReference type="EC" id="3.5.1.88"/>
    </reaction>
</comment>
<feature type="binding site" evidence="2">
    <location>
        <position position="144"/>
    </location>
    <ligand>
        <name>Fe cation</name>
        <dbReference type="ChEBI" id="CHEBI:24875"/>
    </ligand>
</feature>
<protein>
    <recommendedName>
        <fullName evidence="2">Peptide deformylase</fullName>
        <shortName evidence="2">PDF</shortName>
        <ecNumber evidence="2">3.5.1.88</ecNumber>
    </recommendedName>
    <alternativeName>
        <fullName evidence="2">Polypeptide deformylase</fullName>
    </alternativeName>
</protein>
<keyword evidence="2" id="KW-0378">Hydrolase</keyword>
<gene>
    <name evidence="2" type="primary">def</name>
    <name evidence="3" type="ORF">A5866_002034</name>
</gene>
<keyword evidence="2" id="KW-0408">Iron</keyword>
<reference evidence="3 4" key="2">
    <citation type="submission" date="2024-03" db="EMBL/GenBank/DDBJ databases">
        <title>The Genome Sequence of Enterococcus sp. DIV0727d.</title>
        <authorList>
            <consortium name="The Broad Institute Genomics Platform"/>
            <consortium name="The Broad Institute Microbial Omics Core"/>
            <consortium name="The Broad Institute Genomic Center for Infectious Diseases"/>
            <person name="Earl A."/>
            <person name="Manson A."/>
            <person name="Gilmore M."/>
            <person name="Schwartman J."/>
            <person name="Shea T."/>
            <person name="Abouelleil A."/>
            <person name="Cao P."/>
            <person name="Chapman S."/>
            <person name="Cusick C."/>
            <person name="Young S."/>
            <person name="Neafsey D."/>
            <person name="Nusbaum C."/>
            <person name="Birren B."/>
        </authorList>
    </citation>
    <scope>NUCLEOTIDE SEQUENCE [LARGE SCALE GENOMIC DNA]</scope>
    <source>
        <strain evidence="3 4">12C11_DIV0727</strain>
    </source>
</reference>
<evidence type="ECO:0000313" key="4">
    <source>
        <dbReference type="Proteomes" id="UP000195080"/>
    </source>
</evidence>
<sequence>MIDFKKGNSMRYPIVIHPNERLKQKAKPVTMITDETVKLLEDMYETMIAHDGIGLAAPQIGKNLQLAVIEVDDETGLFELINPEIIERKGTDIDVEGCLSIPETYGTVERADEVTVRYFDREGQEIEVTAYGYLARAFQHEIDHLNGELFIDKIIDPIKPEDLDAYMEEHLDD</sequence>